<keyword evidence="2" id="KW-1185">Reference proteome</keyword>
<protein>
    <submittedName>
        <fullName evidence="1">Uncharacterized protein</fullName>
    </submittedName>
</protein>
<proteinExistence type="predicted"/>
<evidence type="ECO:0000313" key="2">
    <source>
        <dbReference type="Proteomes" id="UP001501153"/>
    </source>
</evidence>
<comment type="caution">
    <text evidence="1">The sequence shown here is derived from an EMBL/GenBank/DDBJ whole genome shotgun (WGS) entry which is preliminary data.</text>
</comment>
<dbReference type="Proteomes" id="UP001501153">
    <property type="component" value="Unassembled WGS sequence"/>
</dbReference>
<evidence type="ECO:0000313" key="1">
    <source>
        <dbReference type="EMBL" id="GAA4365856.1"/>
    </source>
</evidence>
<organism evidence="1 2">
    <name type="scientific">Hymenobacter saemangeumensis</name>
    <dbReference type="NCBI Taxonomy" id="1084522"/>
    <lineage>
        <taxon>Bacteria</taxon>
        <taxon>Pseudomonadati</taxon>
        <taxon>Bacteroidota</taxon>
        <taxon>Cytophagia</taxon>
        <taxon>Cytophagales</taxon>
        <taxon>Hymenobacteraceae</taxon>
        <taxon>Hymenobacter</taxon>
    </lineage>
</organism>
<gene>
    <name evidence="1" type="ORF">GCM10023185_36530</name>
</gene>
<sequence>MNTGLSPEATQTIINLGHAFNWYAYAQKKWPGLDDAGLHAEMGQMLQHLKTSAKLYLRADDNFAVNSYLHRTFHHWGSPPEAHTDYWYDMAFLYLHLYRIPVSPDYRHLLYTGWVSRPKGAAEAAAAELRQVLRRPPAAG</sequence>
<dbReference type="EMBL" id="BAABGZ010000075">
    <property type="protein sequence ID" value="GAA4365856.1"/>
    <property type="molecule type" value="Genomic_DNA"/>
</dbReference>
<name>A0ABP8IPY5_9BACT</name>
<reference evidence="2" key="1">
    <citation type="journal article" date="2019" name="Int. J. Syst. Evol. Microbiol.">
        <title>The Global Catalogue of Microorganisms (GCM) 10K type strain sequencing project: providing services to taxonomists for standard genome sequencing and annotation.</title>
        <authorList>
            <consortium name="The Broad Institute Genomics Platform"/>
            <consortium name="The Broad Institute Genome Sequencing Center for Infectious Disease"/>
            <person name="Wu L."/>
            <person name="Ma J."/>
        </authorList>
    </citation>
    <scope>NUCLEOTIDE SEQUENCE [LARGE SCALE GENOMIC DNA]</scope>
    <source>
        <strain evidence="2">JCM 17923</strain>
    </source>
</reference>
<accession>A0ABP8IPY5</accession>
<dbReference type="RefSeq" id="WP_345237562.1">
    <property type="nucleotide sequence ID" value="NZ_BAABGZ010000075.1"/>
</dbReference>